<comment type="caution">
    <text evidence="1">The sequence shown here is derived from an EMBL/GenBank/DDBJ whole genome shotgun (WGS) entry which is preliminary data.</text>
</comment>
<evidence type="ECO:0000313" key="1">
    <source>
        <dbReference type="EMBL" id="CAG8630684.1"/>
    </source>
</evidence>
<dbReference type="EMBL" id="CAJVQC010011741">
    <property type="protein sequence ID" value="CAG8630684.1"/>
    <property type="molecule type" value="Genomic_DNA"/>
</dbReference>
<proteinExistence type="predicted"/>
<reference evidence="1" key="1">
    <citation type="submission" date="2021-06" db="EMBL/GenBank/DDBJ databases">
        <authorList>
            <person name="Kallberg Y."/>
            <person name="Tangrot J."/>
            <person name="Rosling A."/>
        </authorList>
    </citation>
    <scope>NUCLEOTIDE SEQUENCE</scope>
    <source>
        <strain evidence="1">MA461A</strain>
    </source>
</reference>
<feature type="non-terminal residue" evidence="1">
    <location>
        <position position="1"/>
    </location>
</feature>
<protein>
    <submittedName>
        <fullName evidence="1">7980_t:CDS:1</fullName>
    </submittedName>
</protein>
<evidence type="ECO:0000313" key="2">
    <source>
        <dbReference type="Proteomes" id="UP000789920"/>
    </source>
</evidence>
<dbReference type="Proteomes" id="UP000789920">
    <property type="component" value="Unassembled WGS sequence"/>
</dbReference>
<keyword evidence="2" id="KW-1185">Reference proteome</keyword>
<sequence length="148" mass="17070">AIDMDSSRQSFEEVAFDMNSPKQSFEEAVIDIDSLRQDFEEISINKDHVTSKVDKLYVRKSFISWEEDVKKHIFLCQHARTFISNKKVASENQRNTESCKTFLKDESLESYSWSLRMLVQATHLSPPIMIIDTDPAMDAAIAQTYPLT</sequence>
<organism evidence="1 2">
    <name type="scientific">Racocetra persica</name>
    <dbReference type="NCBI Taxonomy" id="160502"/>
    <lineage>
        <taxon>Eukaryota</taxon>
        <taxon>Fungi</taxon>
        <taxon>Fungi incertae sedis</taxon>
        <taxon>Mucoromycota</taxon>
        <taxon>Glomeromycotina</taxon>
        <taxon>Glomeromycetes</taxon>
        <taxon>Diversisporales</taxon>
        <taxon>Gigasporaceae</taxon>
        <taxon>Racocetra</taxon>
    </lineage>
</organism>
<name>A0ACA9N5S7_9GLOM</name>
<gene>
    <name evidence="1" type="ORF">RPERSI_LOCUS7093</name>
</gene>
<accession>A0ACA9N5S7</accession>